<dbReference type="OrthoDB" id="5215637at2759"/>
<reference evidence="3 4" key="1">
    <citation type="submission" date="2019-04" db="EMBL/GenBank/DDBJ databases">
        <title>Friends and foes A comparative genomics study of 23 Aspergillus species from section Flavi.</title>
        <authorList>
            <consortium name="DOE Joint Genome Institute"/>
            <person name="Kjaerbolling I."/>
            <person name="Vesth T."/>
            <person name="Frisvad J.C."/>
            <person name="Nybo J.L."/>
            <person name="Theobald S."/>
            <person name="Kildgaard S."/>
            <person name="Isbrandt T."/>
            <person name="Kuo A."/>
            <person name="Sato A."/>
            <person name="Lyhne E.K."/>
            <person name="Kogle M.E."/>
            <person name="Wiebenga A."/>
            <person name="Kun R.S."/>
            <person name="Lubbers R.J."/>
            <person name="Makela M.R."/>
            <person name="Barry K."/>
            <person name="Chovatia M."/>
            <person name="Clum A."/>
            <person name="Daum C."/>
            <person name="Haridas S."/>
            <person name="He G."/>
            <person name="LaButti K."/>
            <person name="Lipzen A."/>
            <person name="Mondo S."/>
            <person name="Riley R."/>
            <person name="Salamov A."/>
            <person name="Simmons B.A."/>
            <person name="Magnuson J.K."/>
            <person name="Henrissat B."/>
            <person name="Mortensen U.H."/>
            <person name="Larsen T.O."/>
            <person name="Devries R.P."/>
            <person name="Grigoriev I.V."/>
            <person name="Machida M."/>
            <person name="Baker S.E."/>
            <person name="Andersen M.R."/>
        </authorList>
    </citation>
    <scope>NUCLEOTIDE SEQUENCE [LARGE SCALE GENOMIC DNA]</scope>
    <source>
        <strain evidence="3 4">CBS 151.66</strain>
    </source>
</reference>
<evidence type="ECO:0008006" key="5">
    <source>
        <dbReference type="Google" id="ProtNLM"/>
    </source>
</evidence>
<feature type="signal peptide" evidence="2">
    <location>
        <begin position="1"/>
        <end position="27"/>
    </location>
</feature>
<feature type="chain" id="PRO_5024983929" description="Mid2 domain-containing protein" evidence="2">
    <location>
        <begin position="28"/>
        <end position="270"/>
    </location>
</feature>
<keyword evidence="2" id="KW-0732">Signal</keyword>
<name>A0A5N5WYH7_9EURO</name>
<evidence type="ECO:0000256" key="2">
    <source>
        <dbReference type="SAM" id="SignalP"/>
    </source>
</evidence>
<sequence>MLLAGMFRQKTSFLLLVQAARFPLVPAAQCYWNDGVAAINEYQPCFPDQAHSACCGLNKLNDQPNDMCTTSGLCYVQVKPYTGHLMLNPCTDQSWGSSDCPQICPNSLKTDSGIWILPCPSNGKDRWCCSGDGSDCCANDFKLDIGKLLLPTSSNSSTSPSENTTIVATMTITANANSQATSFGECSANSKITAVGAGVGAGLGACLVTTAAALWFQRRLHRKRLQELKELRGEYTNFVHQNGPTVAEGPVELPLNNKPLVYELGGGHLR</sequence>
<proteinExistence type="predicted"/>
<evidence type="ECO:0000313" key="4">
    <source>
        <dbReference type="Proteomes" id="UP000326565"/>
    </source>
</evidence>
<accession>A0A5N5WYH7</accession>
<keyword evidence="4" id="KW-1185">Reference proteome</keyword>
<dbReference type="AlphaFoldDB" id="A0A5N5WYH7"/>
<evidence type="ECO:0000313" key="3">
    <source>
        <dbReference type="EMBL" id="KAB8073561.1"/>
    </source>
</evidence>
<keyword evidence="1" id="KW-0812">Transmembrane</keyword>
<feature type="transmembrane region" description="Helical" evidence="1">
    <location>
        <begin position="192"/>
        <end position="216"/>
    </location>
</feature>
<dbReference type="Proteomes" id="UP000326565">
    <property type="component" value="Unassembled WGS sequence"/>
</dbReference>
<dbReference type="EMBL" id="ML732224">
    <property type="protein sequence ID" value="KAB8073561.1"/>
    <property type="molecule type" value="Genomic_DNA"/>
</dbReference>
<protein>
    <recommendedName>
        <fullName evidence="5">Mid2 domain-containing protein</fullName>
    </recommendedName>
</protein>
<keyword evidence="1" id="KW-0472">Membrane</keyword>
<organism evidence="3 4">
    <name type="scientific">Aspergillus leporis</name>
    <dbReference type="NCBI Taxonomy" id="41062"/>
    <lineage>
        <taxon>Eukaryota</taxon>
        <taxon>Fungi</taxon>
        <taxon>Dikarya</taxon>
        <taxon>Ascomycota</taxon>
        <taxon>Pezizomycotina</taxon>
        <taxon>Eurotiomycetes</taxon>
        <taxon>Eurotiomycetidae</taxon>
        <taxon>Eurotiales</taxon>
        <taxon>Aspergillaceae</taxon>
        <taxon>Aspergillus</taxon>
        <taxon>Aspergillus subgen. Circumdati</taxon>
    </lineage>
</organism>
<evidence type="ECO:0000256" key="1">
    <source>
        <dbReference type="SAM" id="Phobius"/>
    </source>
</evidence>
<keyword evidence="1" id="KW-1133">Transmembrane helix</keyword>
<gene>
    <name evidence="3" type="ORF">BDV29DRAFT_134985</name>
</gene>